<keyword evidence="2" id="KW-0472">Membrane</keyword>
<feature type="transmembrane region" description="Helical" evidence="2">
    <location>
        <begin position="417"/>
        <end position="438"/>
    </location>
</feature>
<evidence type="ECO:0000313" key="5">
    <source>
        <dbReference type="Proteomes" id="UP000728185"/>
    </source>
</evidence>
<keyword evidence="3" id="KW-0732">Signal</keyword>
<evidence type="ECO:0000256" key="1">
    <source>
        <dbReference type="SAM" id="MobiDB-lite"/>
    </source>
</evidence>
<evidence type="ECO:0000256" key="3">
    <source>
        <dbReference type="SAM" id="SignalP"/>
    </source>
</evidence>
<feature type="signal peptide" evidence="3">
    <location>
        <begin position="1"/>
        <end position="20"/>
    </location>
</feature>
<protein>
    <recommendedName>
        <fullName evidence="6">Ig-like domain-containing protein</fullName>
    </recommendedName>
</protein>
<feature type="chain" id="PRO_5034513922" description="Ig-like domain-containing protein" evidence="3">
    <location>
        <begin position="21"/>
        <end position="571"/>
    </location>
</feature>
<reference evidence="4" key="1">
    <citation type="submission" date="2019-05" db="EMBL/GenBank/DDBJ databases">
        <title>Annotation for the trematode Fasciolopsis buski.</title>
        <authorList>
            <person name="Choi Y.-J."/>
        </authorList>
    </citation>
    <scope>NUCLEOTIDE SEQUENCE</scope>
    <source>
        <strain evidence="4">HT</strain>
        <tissue evidence="4">Whole worm</tissue>
    </source>
</reference>
<comment type="caution">
    <text evidence="4">The sequence shown here is derived from an EMBL/GenBank/DDBJ whole genome shotgun (WGS) entry which is preliminary data.</text>
</comment>
<keyword evidence="2" id="KW-0812">Transmembrane</keyword>
<name>A0A8E0VJ94_9TREM</name>
<dbReference type="EMBL" id="LUCM01002823">
    <property type="protein sequence ID" value="KAA0196788.1"/>
    <property type="molecule type" value="Genomic_DNA"/>
</dbReference>
<dbReference type="OrthoDB" id="6240176at2759"/>
<evidence type="ECO:0008006" key="6">
    <source>
        <dbReference type="Google" id="ProtNLM"/>
    </source>
</evidence>
<sequence>MVPYYVVSFLCLFSIHCSCSKTVVVIEYEVDTGWIPASSKAIALGDHIRLRCSISNTSGTLLLCKRKEAKAVREVLISSNQSGMIWGIDHAKFGDSGLYECVSGSFSDVMIIHVYKLTNLQSVIIPTFSIVDTVAGMQLTRRLIDSKGFEDQHSLWLSCCLVVGNGHFLDLITVRWEGGLFESSINHTELSTVYSQSVMRNLSENSITARLRLNIPAMDSRVYGPYRCGFTFHKGEEVVGTVDLKIAPIIRLAYDPPPIPPANFSHRFICKDPPCTANLDNSNASDLTVASWMGACELVAAYPPVSDSGVIWAWSEPQWASYAIHRVNEVGKATYLSEMSSWETTTDKDLGIPWQVLEQRKRRKRDAKTVEELHVETGNDRPSAPVIFWCWTRNSVGQTAIWWPGPALPTSGFWASIWWPILGVALELISLCIVFGFFRYCHRKRQLRAYVQAPGDEQVSFGLSRLLDTEDSQCSVPQQSTGVGAASEIKRTGLSQSVPYVRLSESAPHSDSMDEKPLGCIGPGLTEHNGNTSSLNGDPIERDLNVPVTPVQETDEYFWDLDGAPVNRDQK</sequence>
<evidence type="ECO:0000313" key="4">
    <source>
        <dbReference type="EMBL" id="KAA0196788.1"/>
    </source>
</evidence>
<keyword evidence="5" id="KW-1185">Reference proteome</keyword>
<accession>A0A8E0VJ94</accession>
<dbReference type="Proteomes" id="UP000728185">
    <property type="component" value="Unassembled WGS sequence"/>
</dbReference>
<feature type="region of interest" description="Disordered" evidence="1">
    <location>
        <begin position="505"/>
        <end position="542"/>
    </location>
</feature>
<proteinExistence type="predicted"/>
<evidence type="ECO:0000256" key="2">
    <source>
        <dbReference type="SAM" id="Phobius"/>
    </source>
</evidence>
<dbReference type="AlphaFoldDB" id="A0A8E0VJ94"/>
<keyword evidence="2" id="KW-1133">Transmembrane helix</keyword>
<gene>
    <name evidence="4" type="ORF">FBUS_04442</name>
</gene>
<organism evidence="4 5">
    <name type="scientific">Fasciolopsis buskii</name>
    <dbReference type="NCBI Taxonomy" id="27845"/>
    <lineage>
        <taxon>Eukaryota</taxon>
        <taxon>Metazoa</taxon>
        <taxon>Spiralia</taxon>
        <taxon>Lophotrochozoa</taxon>
        <taxon>Platyhelminthes</taxon>
        <taxon>Trematoda</taxon>
        <taxon>Digenea</taxon>
        <taxon>Plagiorchiida</taxon>
        <taxon>Echinostomata</taxon>
        <taxon>Echinostomatoidea</taxon>
        <taxon>Fasciolidae</taxon>
        <taxon>Fasciolopsis</taxon>
    </lineage>
</organism>